<comment type="subcellular location">
    <subcellularLocation>
        <location evidence="1">Membrane</location>
        <topology evidence="1">Multi-pass membrane protein</topology>
    </subcellularLocation>
</comment>
<evidence type="ECO:0000256" key="10">
    <source>
        <dbReference type="ARBA" id="ARBA00023136"/>
    </source>
</evidence>
<dbReference type="InterPro" id="IPR005804">
    <property type="entry name" value="FA_desaturase_dom"/>
</dbReference>
<evidence type="ECO:0000256" key="4">
    <source>
        <dbReference type="ARBA" id="ARBA00022692"/>
    </source>
</evidence>
<keyword evidence="8" id="KW-0408">Iron</keyword>
<evidence type="ECO:0000256" key="5">
    <source>
        <dbReference type="ARBA" id="ARBA00022832"/>
    </source>
</evidence>
<feature type="domain" description="Fatty acid desaturase" evidence="13">
    <location>
        <begin position="74"/>
        <end position="298"/>
    </location>
</feature>
<evidence type="ECO:0000256" key="11">
    <source>
        <dbReference type="ARBA" id="ARBA00023160"/>
    </source>
</evidence>
<evidence type="ECO:0000256" key="6">
    <source>
        <dbReference type="ARBA" id="ARBA00022989"/>
    </source>
</evidence>
<keyword evidence="9" id="KW-0443">Lipid metabolism</keyword>
<sequence length="344" mass="40023">MPFLDTVLQTPAYGWKDAAGNLVRPGAGAILREFFSRLNIWADRRNWLPLMSWMKVFCMMPFLFLFVFRYFSFWTLLAAFLYSMVIMGTHGTIWHHRYCTHGAYTFSNKFWRFFTQNLTVSMIPEEIYVISHHVHHAKSDQPGDPYNAKAGFLYCFLADVNHQPIAKNLSETDYYRVKALMKHTGVKANTFKQYQKWGSYANPTRAVLAWALNWSFWYCAFYLAGGHALACCLFGAAGFWAVGVRTFNYEGHGKGKNVQVEGNDFNTGDNSVNQIWPGIVAGEWHNNHHLYPKSARSGFKPYQVDLAWYYIRIMNRLGAVSSYKDFKKQFYARYHVPYQEKKSH</sequence>
<name>A0ABR9WGL6_9BACT</name>
<organism evidence="14 15">
    <name type="scientific">Dyadobacter subterraneus</name>
    <dbReference type="NCBI Taxonomy" id="2773304"/>
    <lineage>
        <taxon>Bacteria</taxon>
        <taxon>Pseudomonadati</taxon>
        <taxon>Bacteroidota</taxon>
        <taxon>Cytophagia</taxon>
        <taxon>Cytophagales</taxon>
        <taxon>Spirosomataceae</taxon>
        <taxon>Dyadobacter</taxon>
    </lineage>
</organism>
<keyword evidence="7" id="KW-0560">Oxidoreductase</keyword>
<accession>A0ABR9WGL6</accession>
<feature type="transmembrane region" description="Helical" evidence="12">
    <location>
        <begin position="73"/>
        <end position="94"/>
    </location>
</feature>
<proteinExistence type="inferred from homology"/>
<evidence type="ECO:0000256" key="7">
    <source>
        <dbReference type="ARBA" id="ARBA00023002"/>
    </source>
</evidence>
<dbReference type="EMBL" id="JACYGY010000001">
    <property type="protein sequence ID" value="MBE9463294.1"/>
    <property type="molecule type" value="Genomic_DNA"/>
</dbReference>
<evidence type="ECO:0000256" key="12">
    <source>
        <dbReference type="SAM" id="Phobius"/>
    </source>
</evidence>
<dbReference type="RefSeq" id="WP_194121434.1">
    <property type="nucleotide sequence ID" value="NZ_JACYGY010000001.1"/>
</dbReference>
<dbReference type="Pfam" id="PF00487">
    <property type="entry name" value="FA_desaturase"/>
    <property type="match status" value="1"/>
</dbReference>
<comment type="similarity">
    <text evidence="2">Belongs to the fatty acid desaturase type 2 family.</text>
</comment>
<protein>
    <submittedName>
        <fullName evidence="14">Fatty acid desaturase</fullName>
    </submittedName>
</protein>
<dbReference type="Proteomes" id="UP000634134">
    <property type="component" value="Unassembled WGS sequence"/>
</dbReference>
<keyword evidence="11" id="KW-0275">Fatty acid biosynthesis</keyword>
<evidence type="ECO:0000256" key="1">
    <source>
        <dbReference type="ARBA" id="ARBA00004141"/>
    </source>
</evidence>
<evidence type="ECO:0000256" key="3">
    <source>
        <dbReference type="ARBA" id="ARBA00022516"/>
    </source>
</evidence>
<dbReference type="PANTHER" id="PTHR11351">
    <property type="entry name" value="ACYL-COA DESATURASE"/>
    <property type="match status" value="1"/>
</dbReference>
<dbReference type="PANTHER" id="PTHR11351:SF31">
    <property type="entry name" value="DESATURASE 1, ISOFORM A-RELATED"/>
    <property type="match status" value="1"/>
</dbReference>
<keyword evidence="15" id="KW-1185">Reference proteome</keyword>
<evidence type="ECO:0000313" key="15">
    <source>
        <dbReference type="Proteomes" id="UP000634134"/>
    </source>
</evidence>
<keyword evidence="4 12" id="KW-0812">Transmembrane</keyword>
<reference evidence="15" key="1">
    <citation type="submission" date="2023-07" db="EMBL/GenBank/DDBJ databases">
        <title>Dyadobacter sp. nov 'subterranea' isolated from contaminted grondwater.</title>
        <authorList>
            <person name="Szabo I."/>
            <person name="Al-Omari J."/>
            <person name="Szerdahelyi S.G."/>
            <person name="Rado J."/>
        </authorList>
    </citation>
    <scope>NUCLEOTIDE SEQUENCE [LARGE SCALE GENOMIC DNA]</scope>
    <source>
        <strain evidence="15">UP-52</strain>
    </source>
</reference>
<feature type="transmembrane region" description="Helical" evidence="12">
    <location>
        <begin position="47"/>
        <end position="67"/>
    </location>
</feature>
<keyword evidence="6 12" id="KW-1133">Transmembrane helix</keyword>
<keyword evidence="3" id="KW-0444">Lipid biosynthesis</keyword>
<evidence type="ECO:0000256" key="2">
    <source>
        <dbReference type="ARBA" id="ARBA00008749"/>
    </source>
</evidence>
<evidence type="ECO:0000259" key="13">
    <source>
        <dbReference type="Pfam" id="PF00487"/>
    </source>
</evidence>
<dbReference type="InterPro" id="IPR015876">
    <property type="entry name" value="Acyl-CoA_DS"/>
</dbReference>
<evidence type="ECO:0000256" key="8">
    <source>
        <dbReference type="ARBA" id="ARBA00023004"/>
    </source>
</evidence>
<gene>
    <name evidence="14" type="ORF">IEE83_15505</name>
</gene>
<comment type="caution">
    <text evidence="14">The sequence shown here is derived from an EMBL/GenBank/DDBJ whole genome shotgun (WGS) entry which is preliminary data.</text>
</comment>
<keyword evidence="10 12" id="KW-0472">Membrane</keyword>
<evidence type="ECO:0000313" key="14">
    <source>
        <dbReference type="EMBL" id="MBE9463294.1"/>
    </source>
</evidence>
<evidence type="ECO:0000256" key="9">
    <source>
        <dbReference type="ARBA" id="ARBA00023098"/>
    </source>
</evidence>
<keyword evidence="5" id="KW-0276">Fatty acid metabolism</keyword>
<feature type="transmembrane region" description="Helical" evidence="12">
    <location>
        <begin position="215"/>
        <end position="242"/>
    </location>
</feature>